<dbReference type="EMBL" id="CM039176">
    <property type="protein sequence ID" value="KAH9712241.1"/>
    <property type="molecule type" value="Genomic_DNA"/>
</dbReference>
<reference evidence="2" key="1">
    <citation type="journal article" date="2023" name="Hortic. Res.">
        <title>A chromosome-level phased genome enabling allele-level studies in sweet orange: a case study on citrus Huanglongbing tolerance.</title>
        <authorList>
            <person name="Wu B."/>
            <person name="Yu Q."/>
            <person name="Deng Z."/>
            <person name="Duan Y."/>
            <person name="Luo F."/>
            <person name="Gmitter F. Jr."/>
        </authorList>
    </citation>
    <scope>NUCLEOTIDE SEQUENCE [LARGE SCALE GENOMIC DNA]</scope>
    <source>
        <strain evidence="2">cv. Valencia</strain>
    </source>
</reference>
<accession>A0ACB8J5R2</accession>
<name>A0ACB8J5R2_CITSI</name>
<dbReference type="Proteomes" id="UP000829398">
    <property type="component" value="Chromosome 7"/>
</dbReference>
<organism evidence="1 2">
    <name type="scientific">Citrus sinensis</name>
    <name type="common">Sweet orange</name>
    <name type="synonym">Citrus aurantium var. sinensis</name>
    <dbReference type="NCBI Taxonomy" id="2711"/>
    <lineage>
        <taxon>Eukaryota</taxon>
        <taxon>Viridiplantae</taxon>
        <taxon>Streptophyta</taxon>
        <taxon>Embryophyta</taxon>
        <taxon>Tracheophyta</taxon>
        <taxon>Spermatophyta</taxon>
        <taxon>Magnoliopsida</taxon>
        <taxon>eudicotyledons</taxon>
        <taxon>Gunneridae</taxon>
        <taxon>Pentapetalae</taxon>
        <taxon>rosids</taxon>
        <taxon>malvids</taxon>
        <taxon>Sapindales</taxon>
        <taxon>Rutaceae</taxon>
        <taxon>Aurantioideae</taxon>
        <taxon>Citrus</taxon>
    </lineage>
</organism>
<gene>
    <name evidence="1" type="ORF">KPL71_019981</name>
</gene>
<evidence type="ECO:0000313" key="1">
    <source>
        <dbReference type="EMBL" id="KAH9712241.1"/>
    </source>
</evidence>
<comment type="caution">
    <text evidence="1">The sequence shown here is derived from an EMBL/GenBank/DDBJ whole genome shotgun (WGS) entry which is preliminary data.</text>
</comment>
<evidence type="ECO:0000313" key="2">
    <source>
        <dbReference type="Proteomes" id="UP000829398"/>
    </source>
</evidence>
<sequence>MEGLWSVFGEYELVYYGVAKEQMMLLLCAGFSAALFVAIAFLKLPLYNLRPICVTLLIYREFSLCLSDDLLNNFSLQQGQRQDILSDTFWLMTFFESASLIGGQVLANWLVGIDVKKGVVPSSTASVFLSILGIICVSRGWTENPKMAFDDYRTSFFTYIFGGKDKRIWLLVLAQACLQFSIALFWILWAPTLVADGREVHLGLIFPSLLGARMLGSTVFPWLISGPSSFRTEDCLLYAFVVLGFVFSIIAYDYQEIGILVALFCLFHACVGLILPSLARLRTMYVPNELRGGMISLSLAPANAAILLFLLLVIPQPLIVHLDMIEARLGIKRGFYRNIENAAMVAFAALGLFIAAGCMHVLKRWGKQPYQNWHKL</sequence>
<protein>
    <submittedName>
        <fullName evidence="1">Major facilitator superfamily domain-containing protein 5</fullName>
    </submittedName>
</protein>
<proteinExistence type="predicted"/>
<keyword evidence="2" id="KW-1185">Reference proteome</keyword>